<dbReference type="InterPro" id="IPR016471">
    <property type="entry name" value="Nicotinamide_PRibTrfase"/>
</dbReference>
<keyword evidence="3" id="KW-1185">Reference proteome</keyword>
<evidence type="ECO:0000313" key="3">
    <source>
        <dbReference type="Proteomes" id="UP000186817"/>
    </source>
</evidence>
<dbReference type="EMBL" id="LSRX01001531">
    <property type="protein sequence ID" value="OLP79057.1"/>
    <property type="molecule type" value="Genomic_DNA"/>
</dbReference>
<reference evidence="2 3" key="1">
    <citation type="submission" date="2016-02" db="EMBL/GenBank/DDBJ databases">
        <title>Genome analysis of coral dinoflagellate symbionts highlights evolutionary adaptations to a symbiotic lifestyle.</title>
        <authorList>
            <person name="Aranda M."/>
            <person name="Li Y."/>
            <person name="Liew Y.J."/>
            <person name="Baumgarten S."/>
            <person name="Simakov O."/>
            <person name="Wilson M."/>
            <person name="Piel J."/>
            <person name="Ashoor H."/>
            <person name="Bougouffa S."/>
            <person name="Bajic V.B."/>
            <person name="Ryu T."/>
            <person name="Ravasi T."/>
            <person name="Bayer T."/>
            <person name="Micklem G."/>
            <person name="Kim H."/>
            <person name="Bhak J."/>
            <person name="Lajeunesse T.C."/>
            <person name="Voolstra C.R."/>
        </authorList>
    </citation>
    <scope>NUCLEOTIDE SEQUENCE [LARGE SCALE GENOMIC DNA]</scope>
    <source>
        <strain evidence="2 3">CCMP2467</strain>
    </source>
</reference>
<dbReference type="AlphaFoldDB" id="A0A1Q9C861"/>
<sequence length="197" mass="22886">MLYSYSAWDLVRVFTLPQQLSTGYTRGNPELVLSDHCSFLKCSNCVHLLPDKEVLMECIPWTENIILLSDSYKVSHWKQYPPGTQYVYSYFESRGCENDEWKEVVFFGLQYFIKRYLLGQVVTKEKIDEAAELYEQHFGDDKSLFYREGWEYILKEHGGRLPVHIKAVPEGMVIPTKTALFTLVNTAPRQGIFSSCT</sequence>
<protein>
    <submittedName>
        <fullName evidence="2">Nicotinamide phosphoribosyltransferase</fullName>
    </submittedName>
</protein>
<keyword evidence="2" id="KW-0808">Transferase</keyword>
<dbReference type="PANTHER" id="PTHR43816:SF1">
    <property type="entry name" value="NICOTINAMIDE PHOSPHORIBOSYLTRANSFERASE"/>
    <property type="match status" value="1"/>
</dbReference>
<feature type="domain" description="Nicotinamide phosphoribosyltransferase N-terminal" evidence="1">
    <location>
        <begin position="64"/>
        <end position="165"/>
    </location>
</feature>
<evidence type="ECO:0000313" key="2">
    <source>
        <dbReference type="EMBL" id="OLP79057.1"/>
    </source>
</evidence>
<gene>
    <name evidence="2" type="primary">NAMPT</name>
    <name evidence="2" type="ORF">AK812_SmicGene40714</name>
</gene>
<name>A0A1Q9C861_SYMMI</name>
<dbReference type="GO" id="GO:0009435">
    <property type="term" value="P:NAD+ biosynthetic process"/>
    <property type="evidence" value="ECO:0007669"/>
    <property type="project" value="TreeGrafter"/>
</dbReference>
<dbReference type="InterPro" id="IPR041529">
    <property type="entry name" value="DUF5598"/>
</dbReference>
<proteinExistence type="predicted"/>
<dbReference type="Proteomes" id="UP000186817">
    <property type="component" value="Unassembled WGS sequence"/>
</dbReference>
<dbReference type="PANTHER" id="PTHR43816">
    <property type="entry name" value="NICOTINAMIDE PHOSPHORIBOSYLTRANSFERASE"/>
    <property type="match status" value="1"/>
</dbReference>
<dbReference type="Pfam" id="PF18127">
    <property type="entry name" value="NAMPT_N"/>
    <property type="match status" value="1"/>
</dbReference>
<organism evidence="2 3">
    <name type="scientific">Symbiodinium microadriaticum</name>
    <name type="common">Dinoflagellate</name>
    <name type="synonym">Zooxanthella microadriatica</name>
    <dbReference type="NCBI Taxonomy" id="2951"/>
    <lineage>
        <taxon>Eukaryota</taxon>
        <taxon>Sar</taxon>
        <taxon>Alveolata</taxon>
        <taxon>Dinophyceae</taxon>
        <taxon>Suessiales</taxon>
        <taxon>Symbiodiniaceae</taxon>
        <taxon>Symbiodinium</taxon>
    </lineage>
</organism>
<evidence type="ECO:0000259" key="1">
    <source>
        <dbReference type="Pfam" id="PF18127"/>
    </source>
</evidence>
<comment type="caution">
    <text evidence="2">The sequence shown here is derived from an EMBL/GenBank/DDBJ whole genome shotgun (WGS) entry which is preliminary data.</text>
</comment>
<dbReference type="GO" id="GO:0047280">
    <property type="term" value="F:nicotinamide phosphoribosyltransferase activity"/>
    <property type="evidence" value="ECO:0007669"/>
    <property type="project" value="TreeGrafter"/>
</dbReference>
<accession>A0A1Q9C861</accession>
<keyword evidence="2" id="KW-0328">Glycosyltransferase</keyword>
<dbReference type="OrthoDB" id="193380at2759"/>